<protein>
    <submittedName>
        <fullName evidence="1">Uncharacterized protein</fullName>
    </submittedName>
</protein>
<accession>A0A0F9NFJ6</accession>
<gene>
    <name evidence="1" type="ORF">LCGC14_1268470</name>
</gene>
<dbReference type="AlphaFoldDB" id="A0A0F9NFJ6"/>
<dbReference type="EMBL" id="LAZR01007095">
    <property type="protein sequence ID" value="KKM87490.1"/>
    <property type="molecule type" value="Genomic_DNA"/>
</dbReference>
<comment type="caution">
    <text evidence="1">The sequence shown here is derived from an EMBL/GenBank/DDBJ whole genome shotgun (WGS) entry which is preliminary data.</text>
</comment>
<organism evidence="1">
    <name type="scientific">marine sediment metagenome</name>
    <dbReference type="NCBI Taxonomy" id="412755"/>
    <lineage>
        <taxon>unclassified sequences</taxon>
        <taxon>metagenomes</taxon>
        <taxon>ecological metagenomes</taxon>
    </lineage>
</organism>
<reference evidence="1" key="1">
    <citation type="journal article" date="2015" name="Nature">
        <title>Complex archaea that bridge the gap between prokaryotes and eukaryotes.</title>
        <authorList>
            <person name="Spang A."/>
            <person name="Saw J.H."/>
            <person name="Jorgensen S.L."/>
            <person name="Zaremba-Niedzwiedzka K."/>
            <person name="Martijn J."/>
            <person name="Lind A.E."/>
            <person name="van Eijk R."/>
            <person name="Schleper C."/>
            <person name="Guy L."/>
            <person name="Ettema T.J."/>
        </authorList>
    </citation>
    <scope>NUCLEOTIDE SEQUENCE</scope>
</reference>
<evidence type="ECO:0000313" key="1">
    <source>
        <dbReference type="EMBL" id="KKM87490.1"/>
    </source>
</evidence>
<name>A0A0F9NFJ6_9ZZZZ</name>
<feature type="non-terminal residue" evidence="1">
    <location>
        <position position="107"/>
    </location>
</feature>
<sequence>MIKFKDDLIRHEFYRLDKRLMAVIYLIGGFARQEFKKDITITCAYRGDSGTHKDWRAVDMRTRNLSSEEGDKLVAFVNDHIDYGDGKHFVIKDERLPGSSQNWTAPH</sequence>
<proteinExistence type="predicted"/>